<accession>A0ABX5YKV4</accession>
<keyword evidence="2" id="KW-1185">Reference proteome</keyword>
<protein>
    <submittedName>
        <fullName evidence="1">Uncharacterized protein</fullName>
    </submittedName>
</protein>
<dbReference type="EMBL" id="CP042910">
    <property type="protein sequence ID" value="QEG16309.1"/>
    <property type="molecule type" value="Genomic_DNA"/>
</dbReference>
<name>A0ABX5YKV4_9PLAN</name>
<evidence type="ECO:0000313" key="1">
    <source>
        <dbReference type="EMBL" id="QEG16309.1"/>
    </source>
</evidence>
<sequence length="43" mass="5263">MLKQRGFESKVGYQFKEYVEWEIGIRENRKPCKNRLKFTPNLT</sequence>
<reference evidence="1 2" key="1">
    <citation type="submission" date="2019-08" db="EMBL/GenBank/DDBJ databases">
        <title>Deep-cultivation of Planctomycetes and their phenomic and genomic characterization uncovers novel biology.</title>
        <authorList>
            <person name="Wiegand S."/>
            <person name="Jogler M."/>
            <person name="Boedeker C."/>
            <person name="Pinto D."/>
            <person name="Vollmers J."/>
            <person name="Rivas-Marin E."/>
            <person name="Kohn T."/>
            <person name="Peeters S.H."/>
            <person name="Heuer A."/>
            <person name="Rast P."/>
            <person name="Oberbeckmann S."/>
            <person name="Bunk B."/>
            <person name="Jeske O."/>
            <person name="Meyerdierks A."/>
            <person name="Storesund J.E."/>
            <person name="Kallscheuer N."/>
            <person name="Luecker S."/>
            <person name="Lage O.M."/>
            <person name="Pohl T."/>
            <person name="Merkel B.J."/>
            <person name="Hornburger P."/>
            <person name="Mueller R.-W."/>
            <person name="Bruemmer F."/>
            <person name="Labrenz M."/>
            <person name="Spormann A.M."/>
            <person name="Op den Camp H."/>
            <person name="Overmann J."/>
            <person name="Amann R."/>
            <person name="Jetten M.S.M."/>
            <person name="Mascher T."/>
            <person name="Medema M.H."/>
            <person name="Devos D.P."/>
            <person name="Kaster A.-K."/>
            <person name="Ovreas L."/>
            <person name="Rohde M."/>
            <person name="Galperin M.Y."/>
            <person name="Jogler C."/>
        </authorList>
    </citation>
    <scope>NUCLEOTIDE SEQUENCE [LARGE SCALE GENOMIC DNA]</scope>
    <source>
        <strain evidence="1 2">DSM 8797</strain>
    </source>
</reference>
<proteinExistence type="predicted"/>
<gene>
    <name evidence="1" type="ORF">GmarT_21720</name>
</gene>
<dbReference type="Proteomes" id="UP000322887">
    <property type="component" value="Chromosome"/>
</dbReference>
<organism evidence="1 2">
    <name type="scientific">Gimesia maris</name>
    <dbReference type="NCBI Taxonomy" id="122"/>
    <lineage>
        <taxon>Bacteria</taxon>
        <taxon>Pseudomonadati</taxon>
        <taxon>Planctomycetota</taxon>
        <taxon>Planctomycetia</taxon>
        <taxon>Planctomycetales</taxon>
        <taxon>Planctomycetaceae</taxon>
        <taxon>Gimesia</taxon>
    </lineage>
</organism>
<evidence type="ECO:0000313" key="2">
    <source>
        <dbReference type="Proteomes" id="UP000322887"/>
    </source>
</evidence>